<evidence type="ECO:0000256" key="2">
    <source>
        <dbReference type="ARBA" id="ARBA00022448"/>
    </source>
</evidence>
<evidence type="ECO:0000256" key="6">
    <source>
        <dbReference type="ARBA" id="ARBA00022683"/>
    </source>
</evidence>
<evidence type="ECO:0000256" key="1">
    <source>
        <dbReference type="ARBA" id="ARBA00004496"/>
    </source>
</evidence>
<keyword evidence="7" id="KW-0418">Kinase</keyword>
<evidence type="ECO:0000256" key="3">
    <source>
        <dbReference type="ARBA" id="ARBA00022490"/>
    </source>
</evidence>
<protein>
    <submittedName>
        <fullName evidence="9">PTS fructose transporter subunit IIA</fullName>
    </submittedName>
</protein>
<keyword evidence="2" id="KW-0813">Transport</keyword>
<name>A0ABM7XCJ7_9BACT</name>
<dbReference type="PANTHER" id="PTHR33799:SF1">
    <property type="entry name" value="PTS SYSTEM MANNOSE-SPECIFIC EIIAB COMPONENT-RELATED"/>
    <property type="match status" value="1"/>
</dbReference>
<comment type="subcellular location">
    <subcellularLocation>
        <location evidence="1">Cytoplasm</location>
    </subcellularLocation>
</comment>
<keyword evidence="10" id="KW-1185">Reference proteome</keyword>
<keyword evidence="6" id="KW-0598">Phosphotransferase system</keyword>
<evidence type="ECO:0000313" key="9">
    <source>
        <dbReference type="EMBL" id="BDG09598.1"/>
    </source>
</evidence>
<dbReference type="EMBL" id="AP025592">
    <property type="protein sequence ID" value="BDG09598.1"/>
    <property type="molecule type" value="Genomic_DNA"/>
</dbReference>
<dbReference type="PANTHER" id="PTHR33799">
    <property type="entry name" value="PTS PERMEASE-RELATED-RELATED"/>
    <property type="match status" value="1"/>
</dbReference>
<dbReference type="InterPro" id="IPR004701">
    <property type="entry name" value="PTS_EIIA_man-typ"/>
</dbReference>
<dbReference type="InterPro" id="IPR033887">
    <property type="entry name" value="PTS_IIA_man"/>
</dbReference>
<dbReference type="Gene3D" id="3.40.50.510">
    <property type="entry name" value="Phosphotransferase system, mannose-type IIA component"/>
    <property type="match status" value="1"/>
</dbReference>
<dbReference type="InterPro" id="IPR051471">
    <property type="entry name" value="Bacterial_PTS_sugar_comp"/>
</dbReference>
<dbReference type="InterPro" id="IPR036662">
    <property type="entry name" value="PTS_EIIA_man-typ_sf"/>
</dbReference>
<keyword evidence="3" id="KW-0963">Cytoplasm</keyword>
<reference evidence="10" key="1">
    <citation type="journal article" date="2022" name="Int. J. Syst. Evol. Microbiol.">
        <title>Anaeromyxobacter oryzae sp. nov., Anaeromyxobacter diazotrophicus sp. nov. and Anaeromyxobacter paludicola sp. nov., isolated from paddy soils.</title>
        <authorList>
            <person name="Itoh H."/>
            <person name="Xu Z."/>
            <person name="Mise K."/>
            <person name="Masuda Y."/>
            <person name="Ushijima N."/>
            <person name="Hayakawa C."/>
            <person name="Shiratori Y."/>
            <person name="Senoo K."/>
        </authorList>
    </citation>
    <scope>NUCLEOTIDE SEQUENCE [LARGE SCALE GENOMIC DNA]</scope>
    <source>
        <strain evidence="10">Red630</strain>
    </source>
</reference>
<dbReference type="PROSITE" id="PS51096">
    <property type="entry name" value="PTS_EIIA_TYPE_4"/>
    <property type="match status" value="1"/>
</dbReference>
<evidence type="ECO:0000259" key="8">
    <source>
        <dbReference type="PROSITE" id="PS51096"/>
    </source>
</evidence>
<dbReference type="Proteomes" id="UP001162734">
    <property type="component" value="Chromosome"/>
</dbReference>
<evidence type="ECO:0000256" key="4">
    <source>
        <dbReference type="ARBA" id="ARBA00022597"/>
    </source>
</evidence>
<keyword evidence="4" id="KW-0762">Sugar transport</keyword>
<dbReference type="Pfam" id="PF03610">
    <property type="entry name" value="EIIA-man"/>
    <property type="match status" value="1"/>
</dbReference>
<evidence type="ECO:0000256" key="5">
    <source>
        <dbReference type="ARBA" id="ARBA00022679"/>
    </source>
</evidence>
<dbReference type="SUPFAM" id="SSF53062">
    <property type="entry name" value="PTS system fructose IIA component-like"/>
    <property type="match status" value="1"/>
</dbReference>
<feature type="domain" description="PTS EIIA type-4" evidence="8">
    <location>
        <begin position="1"/>
        <end position="123"/>
    </location>
</feature>
<keyword evidence="5" id="KW-0808">Transferase</keyword>
<proteinExistence type="predicted"/>
<organism evidence="9 10">
    <name type="scientific">Anaeromyxobacter paludicola</name>
    <dbReference type="NCBI Taxonomy" id="2918171"/>
    <lineage>
        <taxon>Bacteria</taxon>
        <taxon>Pseudomonadati</taxon>
        <taxon>Myxococcota</taxon>
        <taxon>Myxococcia</taxon>
        <taxon>Myxococcales</taxon>
        <taxon>Cystobacterineae</taxon>
        <taxon>Anaeromyxobacteraceae</taxon>
        <taxon>Anaeromyxobacter</taxon>
    </lineage>
</organism>
<accession>A0ABM7XCJ7</accession>
<evidence type="ECO:0000313" key="10">
    <source>
        <dbReference type="Proteomes" id="UP001162734"/>
    </source>
</evidence>
<evidence type="ECO:0000256" key="7">
    <source>
        <dbReference type="ARBA" id="ARBA00022777"/>
    </source>
</evidence>
<gene>
    <name evidence="9" type="ORF">AMPC_27110</name>
</gene>
<dbReference type="CDD" id="cd00006">
    <property type="entry name" value="PTS_IIA_man"/>
    <property type="match status" value="1"/>
</dbReference>
<sequence>MVGLVVATHGGLADELVRTAEGIVGKLEACRTVSIGSGTDMAVAREQLSGAIQAVNGGDGVLVLTDMFGGSPANLALTFLDEGIEVLTGVNLPMLLKLSTCRTEKLTLPATAQLLTAYGQKNITLASELLRTRSRGERKA</sequence>
<dbReference type="RefSeq" id="WP_248341874.1">
    <property type="nucleotide sequence ID" value="NZ_AP025592.1"/>
</dbReference>